<accession>A0A848HU65</accession>
<organism evidence="2 3">
    <name type="scientific">Massilia polaris</name>
    <dbReference type="NCBI Taxonomy" id="2728846"/>
    <lineage>
        <taxon>Bacteria</taxon>
        <taxon>Pseudomonadati</taxon>
        <taxon>Pseudomonadota</taxon>
        <taxon>Betaproteobacteria</taxon>
        <taxon>Burkholderiales</taxon>
        <taxon>Oxalobacteraceae</taxon>
        <taxon>Telluria group</taxon>
        <taxon>Massilia</taxon>
    </lineage>
</organism>
<reference evidence="2 3" key="1">
    <citation type="submission" date="2020-04" db="EMBL/GenBank/DDBJ databases">
        <title>Massilia sp. RP-1-19 isolated from soil.</title>
        <authorList>
            <person name="Dahal R.H."/>
        </authorList>
    </citation>
    <scope>NUCLEOTIDE SEQUENCE [LARGE SCALE GENOMIC DNA]</scope>
    <source>
        <strain evidence="2 3">RP-1-19</strain>
    </source>
</reference>
<dbReference type="Proteomes" id="UP000583752">
    <property type="component" value="Unassembled WGS sequence"/>
</dbReference>
<dbReference type="GO" id="GO:0043683">
    <property type="term" value="P:type IV pilus assembly"/>
    <property type="evidence" value="ECO:0007669"/>
    <property type="project" value="InterPro"/>
</dbReference>
<protein>
    <submittedName>
        <fullName evidence="2">Type IV pilin protein</fullName>
    </submittedName>
</protein>
<keyword evidence="1" id="KW-0812">Transmembrane</keyword>
<dbReference type="InterPro" id="IPR012902">
    <property type="entry name" value="N_methyl_site"/>
</dbReference>
<proteinExistence type="predicted"/>
<keyword evidence="1" id="KW-0472">Membrane</keyword>
<evidence type="ECO:0000313" key="3">
    <source>
        <dbReference type="Proteomes" id="UP000583752"/>
    </source>
</evidence>
<dbReference type="EMBL" id="JABBGG010000007">
    <property type="protein sequence ID" value="NML62218.1"/>
    <property type="molecule type" value="Genomic_DNA"/>
</dbReference>
<dbReference type="AlphaFoldDB" id="A0A848HU65"/>
<dbReference type="Gene3D" id="3.30.700.10">
    <property type="entry name" value="Glycoprotein, Type 4 Pilin"/>
    <property type="match status" value="1"/>
</dbReference>
<dbReference type="NCBIfam" id="TIGR02532">
    <property type="entry name" value="IV_pilin_GFxxxE"/>
    <property type="match status" value="1"/>
</dbReference>
<name>A0A848HU65_9BURK</name>
<dbReference type="PROSITE" id="PS00409">
    <property type="entry name" value="PROKAR_NTER_METHYL"/>
    <property type="match status" value="1"/>
</dbReference>
<dbReference type="SUPFAM" id="SSF54523">
    <property type="entry name" value="Pili subunits"/>
    <property type="match status" value="1"/>
</dbReference>
<dbReference type="InterPro" id="IPR031982">
    <property type="entry name" value="PilE-like"/>
</dbReference>
<feature type="transmembrane region" description="Helical" evidence="1">
    <location>
        <begin position="12"/>
        <end position="35"/>
    </location>
</feature>
<gene>
    <name evidence="2" type="ORF">HHL21_14260</name>
</gene>
<keyword evidence="1" id="KW-1133">Transmembrane helix</keyword>
<evidence type="ECO:0000256" key="1">
    <source>
        <dbReference type="SAM" id="Phobius"/>
    </source>
</evidence>
<keyword evidence="3" id="KW-1185">Reference proteome</keyword>
<dbReference type="Pfam" id="PF16732">
    <property type="entry name" value="ComP_DUS"/>
    <property type="match status" value="1"/>
</dbReference>
<dbReference type="Pfam" id="PF07963">
    <property type="entry name" value="N_methyl"/>
    <property type="match status" value="1"/>
</dbReference>
<comment type="caution">
    <text evidence="2">The sequence shown here is derived from an EMBL/GenBank/DDBJ whole genome shotgun (WGS) entry which is preliminary data.</text>
</comment>
<dbReference type="InterPro" id="IPR045584">
    <property type="entry name" value="Pilin-like"/>
</dbReference>
<sequence>MKRTAGFSLVEIMIVLAIVGILASVAYPGYASYIARSRRIEGQMALLDILQQQERFYSLHNTYVEFSADSTDPDAQRFKWWSGGEATGSAYELRGEACPDRDISECIEVRAVPGTPRVDAKFRDGACGTLTMNSIGQRGPSGGAGRCWP</sequence>
<dbReference type="RefSeq" id="WP_169466948.1">
    <property type="nucleotide sequence ID" value="NZ_JABBGG010000007.1"/>
</dbReference>
<evidence type="ECO:0000313" key="2">
    <source>
        <dbReference type="EMBL" id="NML62218.1"/>
    </source>
</evidence>